<dbReference type="InterPro" id="IPR036396">
    <property type="entry name" value="Cyt_P450_sf"/>
</dbReference>
<comment type="cofactor">
    <cofactor evidence="1 6">
        <name>heme</name>
        <dbReference type="ChEBI" id="CHEBI:30413"/>
    </cofactor>
</comment>
<protein>
    <recommendedName>
        <fullName evidence="10">Cytochrome P450</fullName>
    </recommendedName>
</protein>
<feature type="binding site" description="axial binding residue" evidence="6">
    <location>
        <position position="392"/>
    </location>
    <ligand>
        <name>heme</name>
        <dbReference type="ChEBI" id="CHEBI:30413"/>
    </ligand>
    <ligandPart>
        <name>Fe</name>
        <dbReference type="ChEBI" id="CHEBI:18248"/>
    </ligandPart>
</feature>
<comment type="similarity">
    <text evidence="2 7">Belongs to the cytochrome P450 family.</text>
</comment>
<dbReference type="Pfam" id="PF00067">
    <property type="entry name" value="p450"/>
    <property type="match status" value="1"/>
</dbReference>
<dbReference type="GO" id="GO:0004497">
    <property type="term" value="F:monooxygenase activity"/>
    <property type="evidence" value="ECO:0007669"/>
    <property type="project" value="UniProtKB-KW"/>
</dbReference>
<sequence>MARNYHTLIREGYQKHKGGIFKIPEFTCWHLIVTGPKLIDELRKAPDSQFSFEDAVRETLHIEWTLGPSVAHNMYHVPLVRNQLTRNIGALFPEIRDEIVAAFSDIIPVADDWVKVPALKTMMQVVGRVSNRVFVGLPKCRDPDYIELNVQFTLDVVMGALLINFFPNFLKSFTGRYFTNVPKSIERGVKHLAPTIRERYEMMEKYGDKWEGKPNDMLQWLMDNAEGEEREIRALVLRILTINFAAIHTSSNSFAHSILTLAANPQWIQPMREEAEEVVSQDGWSKVSMQKMRRIDSFLKEVQRMIGIGDISMSRLAMQDFTFSDGTFVPKGSLVSAASGPMHQDEEFYEDAEIFNPWRFVDMREEEGEGTKHQMVSTSLEYVPFGHGRHACPGRFFAANELKAMMAHLVMNYDIKLEGKPQGPKQWASAIFPDPKSEIMFKKRDS</sequence>
<evidence type="ECO:0000256" key="7">
    <source>
        <dbReference type="RuleBase" id="RU000461"/>
    </source>
</evidence>
<evidence type="ECO:0000256" key="3">
    <source>
        <dbReference type="ARBA" id="ARBA00022723"/>
    </source>
</evidence>
<evidence type="ECO:0000313" key="8">
    <source>
        <dbReference type="EMBL" id="THG96485.1"/>
    </source>
</evidence>
<evidence type="ECO:0000256" key="2">
    <source>
        <dbReference type="ARBA" id="ARBA00010617"/>
    </source>
</evidence>
<dbReference type="CDD" id="cd11041">
    <property type="entry name" value="CYP503A1-like"/>
    <property type="match status" value="1"/>
</dbReference>
<name>A0A4S4KED6_9APHY</name>
<dbReference type="GO" id="GO:0020037">
    <property type="term" value="F:heme binding"/>
    <property type="evidence" value="ECO:0007669"/>
    <property type="project" value="InterPro"/>
</dbReference>
<dbReference type="SUPFAM" id="SSF48264">
    <property type="entry name" value="Cytochrome P450"/>
    <property type="match status" value="1"/>
</dbReference>
<dbReference type="Proteomes" id="UP000309038">
    <property type="component" value="Unassembled WGS sequence"/>
</dbReference>
<proteinExistence type="inferred from homology"/>
<evidence type="ECO:0000256" key="1">
    <source>
        <dbReference type="ARBA" id="ARBA00001971"/>
    </source>
</evidence>
<accession>A0A4S4KED6</accession>
<keyword evidence="7" id="KW-0503">Monooxygenase</keyword>
<evidence type="ECO:0008006" key="10">
    <source>
        <dbReference type="Google" id="ProtNLM"/>
    </source>
</evidence>
<dbReference type="InterPro" id="IPR001128">
    <property type="entry name" value="Cyt_P450"/>
</dbReference>
<dbReference type="EMBL" id="SGPJ01000231">
    <property type="protein sequence ID" value="THG96485.1"/>
    <property type="molecule type" value="Genomic_DNA"/>
</dbReference>
<dbReference type="PANTHER" id="PTHR46206">
    <property type="entry name" value="CYTOCHROME P450"/>
    <property type="match status" value="1"/>
</dbReference>
<evidence type="ECO:0000256" key="6">
    <source>
        <dbReference type="PIRSR" id="PIRSR602401-1"/>
    </source>
</evidence>
<dbReference type="AlphaFoldDB" id="A0A4S4KED6"/>
<keyword evidence="6 7" id="KW-0349">Heme</keyword>
<comment type="caution">
    <text evidence="8">The sequence shown here is derived from an EMBL/GenBank/DDBJ whole genome shotgun (WGS) entry which is preliminary data.</text>
</comment>
<dbReference type="InterPro" id="IPR017972">
    <property type="entry name" value="Cyt_P450_CS"/>
</dbReference>
<dbReference type="Gene3D" id="1.10.630.10">
    <property type="entry name" value="Cytochrome P450"/>
    <property type="match status" value="1"/>
</dbReference>
<gene>
    <name evidence="8" type="ORF">EW026_g5347</name>
</gene>
<keyword evidence="4 7" id="KW-0560">Oxidoreductase</keyword>
<evidence type="ECO:0000313" key="9">
    <source>
        <dbReference type="Proteomes" id="UP000309038"/>
    </source>
</evidence>
<keyword evidence="9" id="KW-1185">Reference proteome</keyword>
<reference evidence="8 9" key="1">
    <citation type="submission" date="2019-02" db="EMBL/GenBank/DDBJ databases">
        <title>Genome sequencing of the rare red list fungi Phlebia centrifuga.</title>
        <authorList>
            <person name="Buettner E."/>
            <person name="Kellner H."/>
        </authorList>
    </citation>
    <scope>NUCLEOTIDE SEQUENCE [LARGE SCALE GENOMIC DNA]</scope>
    <source>
        <strain evidence="8 9">DSM 108282</strain>
    </source>
</reference>
<dbReference type="PRINTS" id="PR00463">
    <property type="entry name" value="EP450I"/>
</dbReference>
<evidence type="ECO:0000256" key="4">
    <source>
        <dbReference type="ARBA" id="ARBA00023002"/>
    </source>
</evidence>
<keyword evidence="3 6" id="KW-0479">Metal-binding</keyword>
<dbReference type="GO" id="GO:0005506">
    <property type="term" value="F:iron ion binding"/>
    <property type="evidence" value="ECO:0007669"/>
    <property type="project" value="InterPro"/>
</dbReference>
<organism evidence="8 9">
    <name type="scientific">Hermanssonia centrifuga</name>
    <dbReference type="NCBI Taxonomy" id="98765"/>
    <lineage>
        <taxon>Eukaryota</taxon>
        <taxon>Fungi</taxon>
        <taxon>Dikarya</taxon>
        <taxon>Basidiomycota</taxon>
        <taxon>Agaricomycotina</taxon>
        <taxon>Agaricomycetes</taxon>
        <taxon>Polyporales</taxon>
        <taxon>Meruliaceae</taxon>
        <taxon>Hermanssonia</taxon>
    </lineage>
</organism>
<dbReference type="PROSITE" id="PS00086">
    <property type="entry name" value="CYTOCHROME_P450"/>
    <property type="match status" value="1"/>
</dbReference>
<dbReference type="InterPro" id="IPR002401">
    <property type="entry name" value="Cyt_P450_E_grp-I"/>
</dbReference>
<keyword evidence="5 6" id="KW-0408">Iron</keyword>
<dbReference type="GO" id="GO:0016705">
    <property type="term" value="F:oxidoreductase activity, acting on paired donors, with incorporation or reduction of molecular oxygen"/>
    <property type="evidence" value="ECO:0007669"/>
    <property type="project" value="InterPro"/>
</dbReference>
<evidence type="ECO:0000256" key="5">
    <source>
        <dbReference type="ARBA" id="ARBA00023004"/>
    </source>
</evidence>